<comment type="catalytic activity">
    <reaction evidence="10">
        <text>2 D-alanine + ATP = D-alanyl-D-alanine + ADP + phosphate + H(+)</text>
        <dbReference type="Rhea" id="RHEA:11224"/>
        <dbReference type="ChEBI" id="CHEBI:15378"/>
        <dbReference type="ChEBI" id="CHEBI:30616"/>
        <dbReference type="ChEBI" id="CHEBI:43474"/>
        <dbReference type="ChEBI" id="CHEBI:57416"/>
        <dbReference type="ChEBI" id="CHEBI:57822"/>
        <dbReference type="ChEBI" id="CHEBI:456216"/>
        <dbReference type="EC" id="6.3.2.4"/>
    </reaction>
</comment>
<evidence type="ECO:0000256" key="10">
    <source>
        <dbReference type="HAMAP-Rule" id="MF_00047"/>
    </source>
</evidence>
<dbReference type="InterPro" id="IPR011127">
    <property type="entry name" value="Dala_Dala_lig_N"/>
</dbReference>
<organism evidence="13 14">
    <name type="scientific">Alkalibacillus flavidus</name>
    <dbReference type="NCBI Taxonomy" id="546021"/>
    <lineage>
        <taxon>Bacteria</taxon>
        <taxon>Bacillati</taxon>
        <taxon>Bacillota</taxon>
        <taxon>Bacilli</taxon>
        <taxon>Bacillales</taxon>
        <taxon>Bacillaceae</taxon>
        <taxon>Alkalibacillus</taxon>
    </lineage>
</organism>
<dbReference type="PROSITE" id="PS00843">
    <property type="entry name" value="DALA_DALA_LIGASE_1"/>
    <property type="match status" value="1"/>
</dbReference>
<dbReference type="InterPro" id="IPR011761">
    <property type="entry name" value="ATP-grasp"/>
</dbReference>
<name>A0ABV2KS06_9BACI</name>
<keyword evidence="3 10" id="KW-0963">Cytoplasm</keyword>
<dbReference type="PROSITE" id="PS50975">
    <property type="entry name" value="ATP_GRASP"/>
    <property type="match status" value="1"/>
</dbReference>
<dbReference type="NCBIfam" id="NF002528">
    <property type="entry name" value="PRK01966.1-4"/>
    <property type="match status" value="1"/>
</dbReference>
<dbReference type="Proteomes" id="UP001549167">
    <property type="component" value="Unassembled WGS sequence"/>
</dbReference>
<comment type="subcellular location">
    <subcellularLocation>
        <location evidence="1 10">Cytoplasm</location>
    </subcellularLocation>
</comment>
<dbReference type="NCBIfam" id="NF002378">
    <property type="entry name" value="PRK01372.1"/>
    <property type="match status" value="1"/>
</dbReference>
<dbReference type="RefSeq" id="WP_354218880.1">
    <property type="nucleotide sequence ID" value="NZ_JBEPMX010000001.1"/>
</dbReference>
<evidence type="ECO:0000256" key="7">
    <source>
        <dbReference type="ARBA" id="ARBA00022960"/>
    </source>
</evidence>
<dbReference type="PIRSF" id="PIRSF039102">
    <property type="entry name" value="Ddl/VanB"/>
    <property type="match status" value="1"/>
</dbReference>
<evidence type="ECO:0000313" key="13">
    <source>
        <dbReference type="EMBL" id="MET3682356.1"/>
    </source>
</evidence>
<dbReference type="Pfam" id="PF01820">
    <property type="entry name" value="Dala_Dala_lig_N"/>
    <property type="match status" value="1"/>
</dbReference>
<dbReference type="SUPFAM" id="SSF56059">
    <property type="entry name" value="Glutathione synthetase ATP-binding domain-like"/>
    <property type="match status" value="1"/>
</dbReference>
<proteinExistence type="inferred from homology"/>
<evidence type="ECO:0000256" key="9">
    <source>
        <dbReference type="ARBA" id="ARBA00023316"/>
    </source>
</evidence>
<evidence type="ECO:0000256" key="2">
    <source>
        <dbReference type="ARBA" id="ARBA00010871"/>
    </source>
</evidence>
<reference evidence="13 14" key="1">
    <citation type="submission" date="2024-06" db="EMBL/GenBank/DDBJ databases">
        <title>Genomic Encyclopedia of Type Strains, Phase IV (KMG-IV): sequencing the most valuable type-strain genomes for metagenomic binning, comparative biology and taxonomic classification.</title>
        <authorList>
            <person name="Goeker M."/>
        </authorList>
    </citation>
    <scope>NUCLEOTIDE SEQUENCE [LARGE SCALE GENOMIC DNA]</scope>
    <source>
        <strain evidence="13 14">DSM 23520</strain>
    </source>
</reference>
<dbReference type="Gene3D" id="3.40.50.20">
    <property type="match status" value="1"/>
</dbReference>
<dbReference type="EC" id="6.3.2.4" evidence="10"/>
<comment type="similarity">
    <text evidence="2 10">Belongs to the D-alanine--D-alanine ligase family.</text>
</comment>
<dbReference type="InterPro" id="IPR005905">
    <property type="entry name" value="D_ala_D_ala"/>
</dbReference>
<dbReference type="InterPro" id="IPR011095">
    <property type="entry name" value="Dala_Dala_lig_C"/>
</dbReference>
<dbReference type="NCBIfam" id="TIGR01205">
    <property type="entry name" value="D_ala_D_alaTIGR"/>
    <property type="match status" value="1"/>
</dbReference>
<dbReference type="InterPro" id="IPR016185">
    <property type="entry name" value="PreATP-grasp_dom_sf"/>
</dbReference>
<keyword evidence="8 10" id="KW-0573">Peptidoglycan synthesis</keyword>
<evidence type="ECO:0000256" key="8">
    <source>
        <dbReference type="ARBA" id="ARBA00022984"/>
    </source>
</evidence>
<protein>
    <recommendedName>
        <fullName evidence="10">D-alanine--D-alanine ligase</fullName>
        <ecNumber evidence="10">6.3.2.4</ecNumber>
    </recommendedName>
    <alternativeName>
        <fullName evidence="10">D-Ala-D-Ala ligase</fullName>
    </alternativeName>
    <alternativeName>
        <fullName evidence="10">D-alanylalanine synthetase</fullName>
    </alternativeName>
</protein>
<dbReference type="SUPFAM" id="SSF52440">
    <property type="entry name" value="PreATP-grasp domain"/>
    <property type="match status" value="1"/>
</dbReference>
<evidence type="ECO:0000256" key="11">
    <source>
        <dbReference type="PROSITE-ProRule" id="PRU00409"/>
    </source>
</evidence>
<keyword evidence="4 10" id="KW-0436">Ligase</keyword>
<dbReference type="InterPro" id="IPR000291">
    <property type="entry name" value="D-Ala_lig_Van_CS"/>
</dbReference>
<dbReference type="InterPro" id="IPR013815">
    <property type="entry name" value="ATP_grasp_subdomain_1"/>
</dbReference>
<dbReference type="GO" id="GO:0008716">
    <property type="term" value="F:D-alanine-D-alanine ligase activity"/>
    <property type="evidence" value="ECO:0007669"/>
    <property type="project" value="UniProtKB-EC"/>
</dbReference>
<feature type="domain" description="ATP-grasp" evidence="12">
    <location>
        <begin position="101"/>
        <end position="304"/>
    </location>
</feature>
<dbReference type="Pfam" id="PF07478">
    <property type="entry name" value="Dala_Dala_lig_C"/>
    <property type="match status" value="1"/>
</dbReference>
<comment type="pathway">
    <text evidence="10">Cell wall biogenesis; peptidoglycan biosynthesis.</text>
</comment>
<dbReference type="Gene3D" id="3.30.1490.20">
    <property type="entry name" value="ATP-grasp fold, A domain"/>
    <property type="match status" value="1"/>
</dbReference>
<keyword evidence="9 10" id="KW-0961">Cell wall biogenesis/degradation</keyword>
<sequence>MKVAVLYGGTSKERDVSLSTGKGMIQALEQLDHDVIGIDFDPHQINTLWEQLKQVDVVMIGLHGKQGEDGKVQGLLELMGIPYVGSGVLASSLAMDKAKAKQVFAMHDIPIAHSQSFHYRQSRGDIERTIKQTFSTPYIIKPNQEGSTLGLTVIESDEQVADAIKTAFTHDSDIIVEDYVSGRELTVSVLGNKGDEQALPIIEIVPKSKYYDYESKYAEGGSEHIVPASLDEHMTELIQHYAQTAHRALGCETYSRVDFILHEDRGPIILEVNTLPGMTPTSLYPDAAAAVGLSYAEMIQLFIDLTLAKYS</sequence>
<evidence type="ECO:0000259" key="12">
    <source>
        <dbReference type="PROSITE" id="PS50975"/>
    </source>
</evidence>
<evidence type="ECO:0000256" key="4">
    <source>
        <dbReference type="ARBA" id="ARBA00022598"/>
    </source>
</evidence>
<keyword evidence="5 11" id="KW-0547">Nucleotide-binding</keyword>
<keyword evidence="6 11" id="KW-0067">ATP-binding</keyword>
<evidence type="ECO:0000256" key="3">
    <source>
        <dbReference type="ARBA" id="ARBA00022490"/>
    </source>
</evidence>
<keyword evidence="14" id="KW-1185">Reference proteome</keyword>
<dbReference type="PANTHER" id="PTHR23132:SF23">
    <property type="entry name" value="D-ALANINE--D-ALANINE LIGASE B"/>
    <property type="match status" value="1"/>
</dbReference>
<comment type="caution">
    <text evidence="13">The sequence shown here is derived from an EMBL/GenBank/DDBJ whole genome shotgun (WGS) entry which is preliminary data.</text>
</comment>
<evidence type="ECO:0000256" key="1">
    <source>
        <dbReference type="ARBA" id="ARBA00004496"/>
    </source>
</evidence>
<evidence type="ECO:0000256" key="5">
    <source>
        <dbReference type="ARBA" id="ARBA00022741"/>
    </source>
</evidence>
<evidence type="ECO:0000313" key="14">
    <source>
        <dbReference type="Proteomes" id="UP001549167"/>
    </source>
</evidence>
<dbReference type="Gene3D" id="3.30.470.20">
    <property type="entry name" value="ATP-grasp fold, B domain"/>
    <property type="match status" value="1"/>
</dbReference>
<comment type="function">
    <text evidence="10">Cell wall formation.</text>
</comment>
<keyword evidence="7 10" id="KW-0133">Cell shape</keyword>
<evidence type="ECO:0000256" key="6">
    <source>
        <dbReference type="ARBA" id="ARBA00022840"/>
    </source>
</evidence>
<accession>A0ABV2KS06</accession>
<gene>
    <name evidence="10" type="primary">ddl</name>
    <name evidence="13" type="ORF">ABID56_000435</name>
</gene>
<dbReference type="PANTHER" id="PTHR23132">
    <property type="entry name" value="D-ALANINE--D-ALANINE LIGASE"/>
    <property type="match status" value="1"/>
</dbReference>
<dbReference type="HAMAP" id="MF_00047">
    <property type="entry name" value="Dala_Dala_lig"/>
    <property type="match status" value="1"/>
</dbReference>
<dbReference type="EMBL" id="JBEPMX010000001">
    <property type="protein sequence ID" value="MET3682356.1"/>
    <property type="molecule type" value="Genomic_DNA"/>
</dbReference>